<feature type="domain" description="Toprim" evidence="2">
    <location>
        <begin position="2"/>
        <end position="112"/>
    </location>
</feature>
<proteinExistence type="predicted"/>
<sequence length="256" mass="28931">MNSVVVVESPAKAKTIEGYLGDSYSVVASFGHVRDMADKDGAVKPGTWSDITWSLNEKGKKQIKEIQSLIKNADHLILATDPDREGEAIAWHIYELLNEKRAIEDIKVSRAVFNSVTKSSVIEAIDNLREINKDKVEAYLARRVLDYIVGFNISPLLWRRLPGAKSAGRVQSVALKLICERENKREAFEQQEYWTIESSFLKGQDKIPSQAHSFKGQRLKKFDIPNESIAIDISDRSKEAKFSMVLHPPKLNSDFN</sequence>
<dbReference type="PANTHER" id="PTHR42785:SF1">
    <property type="entry name" value="DNA TOPOISOMERASE"/>
    <property type="match status" value="1"/>
</dbReference>
<dbReference type="Pfam" id="PF01751">
    <property type="entry name" value="Toprim"/>
    <property type="match status" value="1"/>
</dbReference>
<name>A0A382HHM3_9ZZZZ</name>
<gene>
    <name evidence="4" type="ORF">METZ01_LOCUS239662</name>
</gene>
<dbReference type="GO" id="GO:0003917">
    <property type="term" value="F:DNA topoisomerase type I (single strand cut, ATP-independent) activity"/>
    <property type="evidence" value="ECO:0007669"/>
    <property type="project" value="InterPro"/>
</dbReference>
<dbReference type="Pfam" id="PF01131">
    <property type="entry name" value="Topoisom_bac"/>
    <property type="match status" value="1"/>
</dbReference>
<dbReference type="PANTHER" id="PTHR42785">
    <property type="entry name" value="DNA TOPOISOMERASE, TYPE IA, CORE"/>
    <property type="match status" value="1"/>
</dbReference>
<dbReference type="InterPro" id="IPR023405">
    <property type="entry name" value="Topo_IA_core_domain"/>
</dbReference>
<dbReference type="PROSITE" id="PS52039">
    <property type="entry name" value="TOPO_IA_2"/>
    <property type="match status" value="1"/>
</dbReference>
<dbReference type="PROSITE" id="PS50880">
    <property type="entry name" value="TOPRIM"/>
    <property type="match status" value="1"/>
</dbReference>
<dbReference type="InterPro" id="IPR003601">
    <property type="entry name" value="Topo_IA_2"/>
</dbReference>
<evidence type="ECO:0000256" key="1">
    <source>
        <dbReference type="ARBA" id="ARBA00023235"/>
    </source>
</evidence>
<evidence type="ECO:0000259" key="2">
    <source>
        <dbReference type="PROSITE" id="PS50880"/>
    </source>
</evidence>
<dbReference type="InterPro" id="IPR006171">
    <property type="entry name" value="TOPRIM_dom"/>
</dbReference>
<feature type="domain" description="Topo IA-type catalytic" evidence="3">
    <location>
        <begin position="132"/>
        <end position="256"/>
    </location>
</feature>
<accession>A0A382HHM3</accession>
<dbReference type="InterPro" id="IPR013497">
    <property type="entry name" value="Topo_IA_cen"/>
</dbReference>
<dbReference type="Gene3D" id="1.10.460.10">
    <property type="entry name" value="Topoisomerase I, domain 2"/>
    <property type="match status" value="1"/>
</dbReference>
<dbReference type="InterPro" id="IPR013825">
    <property type="entry name" value="Topo_IA_cen_sub2"/>
</dbReference>
<evidence type="ECO:0000313" key="4">
    <source>
        <dbReference type="EMBL" id="SVB86808.1"/>
    </source>
</evidence>
<dbReference type="GO" id="GO:0006265">
    <property type="term" value="P:DNA topological change"/>
    <property type="evidence" value="ECO:0007669"/>
    <property type="project" value="InterPro"/>
</dbReference>
<dbReference type="AlphaFoldDB" id="A0A382HHM3"/>
<keyword evidence="1" id="KW-0413">Isomerase</keyword>
<dbReference type="SMART" id="SM00493">
    <property type="entry name" value="TOPRIM"/>
    <property type="match status" value="1"/>
</dbReference>
<dbReference type="InterPro" id="IPR000380">
    <property type="entry name" value="Topo_IA"/>
</dbReference>
<dbReference type="SUPFAM" id="SSF56712">
    <property type="entry name" value="Prokaryotic type I DNA topoisomerase"/>
    <property type="match status" value="1"/>
</dbReference>
<dbReference type="Gene3D" id="3.40.50.140">
    <property type="match status" value="1"/>
</dbReference>
<reference evidence="4" key="1">
    <citation type="submission" date="2018-05" db="EMBL/GenBank/DDBJ databases">
        <authorList>
            <person name="Lanie J.A."/>
            <person name="Ng W.-L."/>
            <person name="Kazmierczak K.M."/>
            <person name="Andrzejewski T.M."/>
            <person name="Davidsen T.M."/>
            <person name="Wayne K.J."/>
            <person name="Tettelin H."/>
            <person name="Glass J.I."/>
            <person name="Rusch D."/>
            <person name="Podicherti R."/>
            <person name="Tsui H.-C.T."/>
            <person name="Winkler M.E."/>
        </authorList>
    </citation>
    <scope>NUCLEOTIDE SEQUENCE</scope>
</reference>
<protein>
    <submittedName>
        <fullName evidence="4">Uncharacterized protein</fullName>
    </submittedName>
</protein>
<dbReference type="EMBL" id="UINC01061339">
    <property type="protein sequence ID" value="SVB86808.1"/>
    <property type="molecule type" value="Genomic_DNA"/>
</dbReference>
<dbReference type="GO" id="GO:0003677">
    <property type="term" value="F:DNA binding"/>
    <property type="evidence" value="ECO:0007669"/>
    <property type="project" value="InterPro"/>
</dbReference>
<dbReference type="Gene3D" id="2.70.20.10">
    <property type="entry name" value="Topoisomerase I, domain 3"/>
    <property type="match status" value="1"/>
</dbReference>
<dbReference type="PRINTS" id="PR00417">
    <property type="entry name" value="PRTPISMRASEI"/>
</dbReference>
<dbReference type="InterPro" id="IPR013824">
    <property type="entry name" value="Topo_IA_cen_sub1"/>
</dbReference>
<dbReference type="SMART" id="SM00436">
    <property type="entry name" value="TOP1Bc"/>
    <property type="match status" value="1"/>
</dbReference>
<organism evidence="4">
    <name type="scientific">marine metagenome</name>
    <dbReference type="NCBI Taxonomy" id="408172"/>
    <lineage>
        <taxon>unclassified sequences</taxon>
        <taxon>metagenomes</taxon>
        <taxon>ecological metagenomes</taxon>
    </lineage>
</organism>
<evidence type="ECO:0000259" key="3">
    <source>
        <dbReference type="PROSITE" id="PS52039"/>
    </source>
</evidence>